<dbReference type="GO" id="GO:0005634">
    <property type="term" value="C:nucleus"/>
    <property type="evidence" value="ECO:0007669"/>
    <property type="project" value="TreeGrafter"/>
</dbReference>
<keyword evidence="4" id="KW-1185">Reference proteome</keyword>
<name>A0A9W8K9U6_9AGAR</name>
<feature type="compositionally biased region" description="Polar residues" evidence="1">
    <location>
        <begin position="199"/>
        <end position="210"/>
    </location>
</feature>
<dbReference type="EMBL" id="JANKHO010000255">
    <property type="protein sequence ID" value="KAJ3512466.1"/>
    <property type="molecule type" value="Genomic_DNA"/>
</dbReference>
<evidence type="ECO:0000313" key="4">
    <source>
        <dbReference type="Proteomes" id="UP001148786"/>
    </source>
</evidence>
<dbReference type="OrthoDB" id="20772at2759"/>
<feature type="region of interest" description="Disordered" evidence="1">
    <location>
        <begin position="1"/>
        <end position="67"/>
    </location>
</feature>
<gene>
    <name evidence="3" type="ORF">NLJ89_g3502</name>
</gene>
<dbReference type="Proteomes" id="UP001148786">
    <property type="component" value="Unassembled WGS sequence"/>
</dbReference>
<reference evidence="3" key="1">
    <citation type="submission" date="2022-07" db="EMBL/GenBank/DDBJ databases">
        <title>Genome Sequence of Agrocybe chaxingu.</title>
        <authorList>
            <person name="Buettner E."/>
        </authorList>
    </citation>
    <scope>NUCLEOTIDE SEQUENCE</scope>
    <source>
        <strain evidence="3">MP-N11</strain>
    </source>
</reference>
<feature type="domain" description="SprT-like" evidence="2">
    <location>
        <begin position="206"/>
        <end position="352"/>
    </location>
</feature>
<dbReference type="SMART" id="SM00731">
    <property type="entry name" value="SprT"/>
    <property type="match status" value="1"/>
</dbReference>
<feature type="region of interest" description="Disordered" evidence="1">
    <location>
        <begin position="104"/>
        <end position="127"/>
    </location>
</feature>
<evidence type="ECO:0000259" key="2">
    <source>
        <dbReference type="SMART" id="SM00731"/>
    </source>
</evidence>
<evidence type="ECO:0000256" key="1">
    <source>
        <dbReference type="SAM" id="MobiDB-lite"/>
    </source>
</evidence>
<organism evidence="3 4">
    <name type="scientific">Agrocybe chaxingu</name>
    <dbReference type="NCBI Taxonomy" id="84603"/>
    <lineage>
        <taxon>Eukaryota</taxon>
        <taxon>Fungi</taxon>
        <taxon>Dikarya</taxon>
        <taxon>Basidiomycota</taxon>
        <taxon>Agaricomycotina</taxon>
        <taxon>Agaricomycetes</taxon>
        <taxon>Agaricomycetidae</taxon>
        <taxon>Agaricales</taxon>
        <taxon>Agaricineae</taxon>
        <taxon>Strophariaceae</taxon>
        <taxon>Agrocybe</taxon>
    </lineage>
</organism>
<dbReference type="AlphaFoldDB" id="A0A9W8K9U6"/>
<protein>
    <recommendedName>
        <fullName evidence="2">SprT-like domain-containing protein</fullName>
    </recommendedName>
</protein>
<proteinExistence type="predicted"/>
<dbReference type="GO" id="GO:0006950">
    <property type="term" value="P:response to stress"/>
    <property type="evidence" value="ECO:0007669"/>
    <property type="project" value="UniProtKB-ARBA"/>
</dbReference>
<comment type="caution">
    <text evidence="3">The sequence shown here is derived from an EMBL/GenBank/DDBJ whole genome shotgun (WGS) entry which is preliminary data.</text>
</comment>
<feature type="compositionally biased region" description="Basic and acidic residues" evidence="1">
    <location>
        <begin position="17"/>
        <end position="47"/>
    </location>
</feature>
<feature type="region of interest" description="Disordered" evidence="1">
    <location>
        <begin position="189"/>
        <end position="220"/>
    </location>
</feature>
<sequence>MITNNSKKTPVKLASPRRVEPRHVEVIPDSEEERRERASPTKKHGEVIEISSDSDESMGGTIQTPRRPLHSIRRIIESSGEEDSSEVDVIELTDDSDEEAVVPLRLPGSGSNATVPQERLQTPPYPYMPRVNDGVIVFDEPRNAKTPLRTSIKKKQAFMNTPTRGTKATLFGDEDGPSISKVATTRIAGPPASGARLTPATQRQAANVTPRTPRANTKKARKLAEQQRLRDYAQHLFIELNETVFDQGLPGDTKLNWKRIRNTLSHEMCHLATWVIDDNFKEHHGKVFKKWAGKVMKEHPHIHVSIKHDYEISYPFEWKCEKCAKVYGRFTKSIRPDECVCGVCKEGKLIPQFTTRSVKNTPVVSRLAAAKPQGQIHLVLYKTRNVREQ</sequence>
<dbReference type="InterPro" id="IPR006640">
    <property type="entry name" value="SprT-like_domain"/>
</dbReference>
<dbReference type="PANTHER" id="PTHR23099:SF0">
    <property type="entry name" value="GERM CELL NUCLEAR ACIDIC PROTEIN"/>
    <property type="match status" value="1"/>
</dbReference>
<dbReference type="PANTHER" id="PTHR23099">
    <property type="entry name" value="TRANSCRIPTIONAL REGULATOR"/>
    <property type="match status" value="1"/>
</dbReference>
<evidence type="ECO:0000313" key="3">
    <source>
        <dbReference type="EMBL" id="KAJ3512466.1"/>
    </source>
</evidence>
<accession>A0A9W8K9U6</accession>
<dbReference type="Pfam" id="PF10263">
    <property type="entry name" value="SprT-like"/>
    <property type="match status" value="1"/>
</dbReference>